<feature type="domain" description="EcxA zinc-binding" evidence="2">
    <location>
        <begin position="429"/>
        <end position="727"/>
    </location>
</feature>
<dbReference type="GO" id="GO:0008237">
    <property type="term" value="F:metallopeptidase activity"/>
    <property type="evidence" value="ECO:0007669"/>
    <property type="project" value="UniProtKB-KW"/>
</dbReference>
<reference evidence="7" key="5">
    <citation type="submission" date="2023-08" db="EMBL/GenBank/DDBJ databases">
        <title>Mucin Metabolism Genes Underlie the Key Renovations of Bacteroides xylanisolvens Genomes in Captive Great Apes.</title>
        <authorList>
            <person name="Nishida A.H."/>
        </authorList>
    </citation>
    <scope>NUCLEOTIDE SEQUENCE</scope>
    <source>
        <strain evidence="8">P13.H9</strain>
        <strain evidence="7">P19.10B</strain>
    </source>
</reference>
<dbReference type="InterPro" id="IPR034032">
    <property type="entry name" value="Zn_MMP-like_bac"/>
</dbReference>
<evidence type="ECO:0000259" key="3">
    <source>
        <dbReference type="Pfam" id="PF17148"/>
    </source>
</evidence>
<reference evidence="9" key="1">
    <citation type="journal article" date="2018" name="J. Anim. Genet.">
        <title>Acquired interbacterial defense systems protect against interspecies antagonism in the human gut microbiome.</title>
        <authorList>
            <person name="Ross B.D."/>
            <person name="Verster A.J."/>
            <person name="Radey M.C."/>
            <person name="Schmidtke D.T."/>
            <person name="Pope C.E."/>
            <person name="Hoffman L.R."/>
            <person name="Hajjar A."/>
            <person name="Peterson S.B."/>
            <person name="Borenstein E."/>
            <person name="Mougous J."/>
        </authorList>
    </citation>
    <scope>NUCLEOTIDE SEQUENCE [LARGE SCALE GENOMIC DNA]</scope>
    <source>
        <strain evidence="9">H204</strain>
    </source>
</reference>
<evidence type="ECO:0000256" key="1">
    <source>
        <dbReference type="SAM" id="SignalP"/>
    </source>
</evidence>
<evidence type="ECO:0000313" key="6">
    <source>
        <dbReference type="EMBL" id="KAB6089433.1"/>
    </source>
</evidence>
<dbReference type="Proteomes" id="UP001198461">
    <property type="component" value="Unassembled WGS sequence"/>
</dbReference>
<dbReference type="PANTHER" id="PTHR38478:SF1">
    <property type="entry name" value="ZINC DEPENDENT METALLOPROTEASE DOMAIN LIPOPROTEIN"/>
    <property type="match status" value="1"/>
</dbReference>
<evidence type="ECO:0000313" key="7">
    <source>
        <dbReference type="EMBL" id="MCA4522902.1"/>
    </source>
</evidence>
<feature type="signal peptide" evidence="1">
    <location>
        <begin position="1"/>
        <end position="24"/>
    </location>
</feature>
<evidence type="ECO:0000259" key="4">
    <source>
        <dbReference type="Pfam" id="PF17162"/>
    </source>
</evidence>
<reference evidence="6 10" key="3">
    <citation type="journal article" date="2019" name="Nat. Med.">
        <title>A library of human gut bacterial isolates paired with longitudinal multiomics data enables mechanistic microbiome research.</title>
        <authorList>
            <person name="Poyet M."/>
            <person name="Groussin M."/>
            <person name="Gibbons S.M."/>
            <person name="Avila-Pacheco J."/>
            <person name="Jiang X."/>
            <person name="Kearney S.M."/>
            <person name="Perrotta A.R."/>
            <person name="Berdy B."/>
            <person name="Zhao S."/>
            <person name="Lieberman T.D."/>
            <person name="Swanson P.K."/>
            <person name="Smith M."/>
            <person name="Roesemann S."/>
            <person name="Alexander J.E."/>
            <person name="Rich S.A."/>
            <person name="Livny J."/>
            <person name="Vlamakis H."/>
            <person name="Clish C."/>
            <person name="Bullock K."/>
            <person name="Deik A."/>
            <person name="Scott J."/>
            <person name="Pierce K.A."/>
            <person name="Xavier R.J."/>
            <person name="Alm E.J."/>
        </authorList>
    </citation>
    <scope>NUCLEOTIDE SEQUENCE [LARGE SCALE GENOMIC DNA]</scope>
    <source>
        <strain evidence="6 10">BIOML-A74</strain>
    </source>
</reference>
<dbReference type="InterPro" id="IPR033428">
    <property type="entry name" value="DUF5118"/>
</dbReference>
<dbReference type="Proteomes" id="UP001197958">
    <property type="component" value="Unassembled WGS sequence"/>
</dbReference>
<sequence>MNRKIIYFSLLSLLLLFTVQDACARKKKEKSAKTEIKGYENHLKDCVASDSTGLMIMHRTKDKVLVEFPVRLLEKEMLLASSIINISDNGEGVVGQFTSPEVMFRFVRNGKKLEARMMTNQPLMREETGKEGVASSLLKSASGGVYKSFKIEAFAKDSSSVLVNLAPLFLEHSDYSNPFSSYAPNSMYGMVTRKFRCDTSRSFLKDIHSYPDNISVTCVLGYDVDYTAFGTITMQRNVPVTVTAARMLVLLPETPMDIRYANQKVNTAFLVRKQYVDEMSPLKSTHLVKRWRLEPSDKAAFKRGEKVEPKKPIVFYIDTLMPDSWKPYIKEGVEEWNKSFEKIGYLNAVQAKEWPKGTDFSSSNIRHSSICYAPDWMYMAQTSMHTDPRTGEILNASVYIHHNFLSLLYSGRCTQTMASDPTARTLTLSEKQMGELLKVGIAQQVGRCLGLTDNMGASYHYPVDSLRSAEFTRQHGLTASVMDNIMCNYIAQPEDVEKGAVLVQPGIGPYDYFPIRYLYAPVVADKPEKELVTLNKWVEDAYTAHEYHYGPRQEFYALYDPTALYWDLGDDPFKAADYQIQNLKISIANFMKWYAKEDYDISRRAELYASLIKLFTNRAMELSFWIGGLYLDEGKEGISFPVSKEMQQKALNYLVKMSMDLDWLTNAEVKSSLELQDLIVDKTRKYIFQLLFDRIRYVALCSEKSDGEYSVKNYMDDIHSIVWKGVLQNRVLTNTEMLYQNAFIDYLVKNISKNMGGGTAKNAGRQQALRGDSFKMDIFNEANSFVMGWQAQDIVPVNSHQDASVYWDMLLKIRNLLSSRISSASPDMKEYYGFLIYKINQILDDN</sequence>
<evidence type="ECO:0000313" key="10">
    <source>
        <dbReference type="Proteomes" id="UP000435059"/>
    </source>
</evidence>
<feature type="domain" description="DUF5118" evidence="4">
    <location>
        <begin position="38"/>
        <end position="84"/>
    </location>
</feature>
<accession>A0A1Y4VGB3</accession>
<dbReference type="RefSeq" id="WP_004315250.1">
    <property type="nucleotide sequence ID" value="NZ_CABKPA010000035.1"/>
</dbReference>
<evidence type="ECO:0000259" key="2">
    <source>
        <dbReference type="Pfam" id="PF16313"/>
    </source>
</evidence>
<keyword evidence="1" id="KW-0732">Signal</keyword>
<dbReference type="Pfam" id="PF17162">
    <property type="entry name" value="DUF5118"/>
    <property type="match status" value="1"/>
</dbReference>
<organism evidence="6 10">
    <name type="scientific">Bacteroides xylanisolvens</name>
    <dbReference type="NCBI Taxonomy" id="371601"/>
    <lineage>
        <taxon>Bacteria</taxon>
        <taxon>Pseudomonadati</taxon>
        <taxon>Bacteroidota</taxon>
        <taxon>Bacteroidia</taxon>
        <taxon>Bacteroidales</taxon>
        <taxon>Bacteroidaceae</taxon>
        <taxon>Bacteroides</taxon>
    </lineage>
</organism>
<gene>
    <name evidence="5" type="ORF">F6S82_23295</name>
    <name evidence="6" type="ORF">GA574_06975</name>
    <name evidence="8" type="ORF">LD004_05220</name>
    <name evidence="7" type="ORF">LDZ35_06730</name>
</gene>
<dbReference type="EMBL" id="VYQC01000018">
    <property type="protein sequence ID" value="KAA9038307.1"/>
    <property type="molecule type" value="Genomic_DNA"/>
</dbReference>
<evidence type="ECO:0000313" key="9">
    <source>
        <dbReference type="Proteomes" id="UP000327007"/>
    </source>
</evidence>
<dbReference type="EMBL" id="JAIWYE010000012">
    <property type="protein sequence ID" value="MCA4703014.1"/>
    <property type="molecule type" value="Genomic_DNA"/>
</dbReference>
<dbReference type="EMBL" id="JAIWWW010000014">
    <property type="protein sequence ID" value="MCA4522902.1"/>
    <property type="molecule type" value="Genomic_DNA"/>
</dbReference>
<dbReference type="Pfam" id="PF16313">
    <property type="entry name" value="DUF4953"/>
    <property type="match status" value="1"/>
</dbReference>
<proteinExistence type="predicted"/>
<dbReference type="PANTHER" id="PTHR38478">
    <property type="entry name" value="PEPTIDASE M1A AND M12B"/>
    <property type="match status" value="1"/>
</dbReference>
<feature type="chain" id="PRO_5044568541" evidence="1">
    <location>
        <begin position="25"/>
        <end position="846"/>
    </location>
</feature>
<dbReference type="Proteomes" id="UP000327007">
    <property type="component" value="Unassembled WGS sequence"/>
</dbReference>
<comment type="caution">
    <text evidence="6">The sequence shown here is derived from an EMBL/GenBank/DDBJ whole genome shotgun (WGS) entry which is preliminary data.</text>
</comment>
<reference evidence="5" key="4">
    <citation type="submission" date="2019-09" db="EMBL/GenBank/DDBJ databases">
        <authorList>
            <person name="Ross B.D."/>
            <person name="Verster A.J."/>
            <person name="Radey M.C."/>
            <person name="Schmidtke D.T."/>
            <person name="Pope C.E."/>
            <person name="Hoffman L.R."/>
            <person name="Hajjar A.M."/>
            <person name="Peterson S.B."/>
            <person name="Borenstein E."/>
            <person name="Mougous J.D."/>
        </authorList>
    </citation>
    <scope>NUCLEOTIDE SEQUENCE</scope>
    <source>
        <strain evidence="5">H204</strain>
    </source>
</reference>
<keyword evidence="6" id="KW-0482">Metalloprotease</keyword>
<keyword evidence="10" id="KW-1185">Reference proteome</keyword>
<name>A0A1Y4VGB3_9BACE</name>
<dbReference type="CDD" id="cd04276">
    <property type="entry name" value="ZnMc_MMP_like_2"/>
    <property type="match status" value="1"/>
</dbReference>
<dbReference type="AlphaFoldDB" id="A0A1Y4VGB3"/>
<dbReference type="SUPFAM" id="SSF55486">
    <property type="entry name" value="Metalloproteases ('zincins'), catalytic domain"/>
    <property type="match status" value="1"/>
</dbReference>
<dbReference type="Proteomes" id="UP000435059">
    <property type="component" value="Unassembled WGS sequence"/>
</dbReference>
<reference evidence="5" key="2">
    <citation type="journal article" date="2019" name="bioRxiv">
        <title>Acquired interbacterial defense systems protect against interspecies antagonism in the human gut microbiome.</title>
        <authorList>
            <person name="Ross B.D."/>
            <person name="Verster A.J."/>
            <person name="Radey M.C."/>
            <person name="Schmidtke D.T."/>
            <person name="Pope C.E."/>
            <person name="Hoffman L.R."/>
            <person name="Hajjar A.M."/>
            <person name="Peterson S.B."/>
            <person name="Borenstein E."/>
            <person name="Mougous J.D."/>
        </authorList>
    </citation>
    <scope>NUCLEOTIDE SEQUENCE</scope>
    <source>
        <strain evidence="5">H204</strain>
    </source>
</reference>
<protein>
    <submittedName>
        <fullName evidence="6">Zinc-dependent metalloprotease</fullName>
    </submittedName>
</protein>
<dbReference type="InterPro" id="IPR033413">
    <property type="entry name" value="DUF5117"/>
</dbReference>
<dbReference type="Pfam" id="PF17148">
    <property type="entry name" value="DUF5117"/>
    <property type="match status" value="1"/>
</dbReference>
<keyword evidence="6" id="KW-0645">Protease</keyword>
<evidence type="ECO:0000313" key="5">
    <source>
        <dbReference type="EMBL" id="KAA9038307.1"/>
    </source>
</evidence>
<feature type="domain" description="DUF5117" evidence="3">
    <location>
        <begin position="102"/>
        <end position="296"/>
    </location>
</feature>
<dbReference type="GO" id="GO:0006508">
    <property type="term" value="P:proteolysis"/>
    <property type="evidence" value="ECO:0007669"/>
    <property type="project" value="UniProtKB-KW"/>
</dbReference>
<evidence type="ECO:0000313" key="8">
    <source>
        <dbReference type="EMBL" id="MCA4703014.1"/>
    </source>
</evidence>
<dbReference type="InterPro" id="IPR032534">
    <property type="entry name" value="EcxA_zinc-bd"/>
</dbReference>
<keyword evidence="6" id="KW-0378">Hydrolase</keyword>
<dbReference type="EMBL" id="WDES01000008">
    <property type="protein sequence ID" value="KAB6089433.1"/>
    <property type="molecule type" value="Genomic_DNA"/>
</dbReference>